<sequence>MIYNQISQVLQFPVDADRSVSFGKIAFAAELDSNRNVTGYRLYLDLDGPNAGFITSNTGRVRLGATNTFATGRGGTPPTGHLMIGDQFYDTSLGIPIWYAGKDSEGNYLWKNAAGAVVVSIAPQ</sequence>
<gene>
    <name evidence="1" type="ORF">HAP41_0000025560</name>
</gene>
<evidence type="ECO:0000313" key="2">
    <source>
        <dbReference type="Proteomes" id="UP000551709"/>
    </source>
</evidence>
<dbReference type="AlphaFoldDB" id="A0A8U0FB07"/>
<accession>A0A8U0FB07</accession>
<dbReference type="Proteomes" id="UP000551709">
    <property type="component" value="Chromosome"/>
</dbReference>
<name>A0A8U0FB07_9BRAD</name>
<dbReference type="EMBL" id="CP096255">
    <property type="protein sequence ID" value="UPT83787.1"/>
    <property type="molecule type" value="Genomic_DNA"/>
</dbReference>
<proteinExistence type="predicted"/>
<protein>
    <submittedName>
        <fullName evidence="1">Uncharacterized protein</fullName>
    </submittedName>
</protein>
<reference evidence="1" key="1">
    <citation type="journal article" date="2017" name="Syst. Appl. Microbiol.">
        <title>Soybeans inoculated with root zone soils of Canadian native legumes harbour diverse and novel Bradyrhizobium spp. that possess agricultural potential.</title>
        <authorList>
            <person name="Bromfield E.S.P."/>
            <person name="Cloutier S."/>
            <person name="Tambong J.T."/>
            <person name="Tran Thi T.V."/>
        </authorList>
    </citation>
    <scope>NUCLEOTIDE SEQUENCE</scope>
    <source>
        <strain evidence="1">1S5</strain>
    </source>
</reference>
<organism evidence="1 2">
    <name type="scientific">Bradyrhizobium barranii subsp. apii</name>
    <dbReference type="NCBI Taxonomy" id="2819348"/>
    <lineage>
        <taxon>Bacteria</taxon>
        <taxon>Pseudomonadati</taxon>
        <taxon>Pseudomonadota</taxon>
        <taxon>Alphaproteobacteria</taxon>
        <taxon>Hyphomicrobiales</taxon>
        <taxon>Nitrobacteraceae</taxon>
        <taxon>Bradyrhizobium</taxon>
        <taxon>Bradyrhizobium barranii</taxon>
    </lineage>
</organism>
<dbReference type="RefSeq" id="WP_208012672.1">
    <property type="nucleotide sequence ID" value="NZ_CP096251.1"/>
</dbReference>
<evidence type="ECO:0000313" key="1">
    <source>
        <dbReference type="EMBL" id="UPT83787.1"/>
    </source>
</evidence>
<reference evidence="1" key="2">
    <citation type="submission" date="2022-04" db="EMBL/GenBank/DDBJ databases">
        <authorList>
            <person name="Bromfield E.S.P."/>
            <person name="Cloutier S."/>
        </authorList>
    </citation>
    <scope>NUCLEOTIDE SEQUENCE</scope>
    <source>
        <strain evidence="1">1S5</strain>
    </source>
</reference>